<protein>
    <recommendedName>
        <fullName evidence="9">Protein zwilch</fullName>
    </recommendedName>
</protein>
<evidence type="ECO:0000256" key="5">
    <source>
        <dbReference type="ARBA" id="ARBA00022776"/>
    </source>
</evidence>
<keyword evidence="6 9" id="KW-0995">Kinetochore</keyword>
<reference evidence="10" key="3">
    <citation type="submission" date="2025-09" db="UniProtKB">
        <authorList>
            <consortium name="Ensembl"/>
        </authorList>
    </citation>
    <scope>IDENTIFICATION</scope>
</reference>
<keyword evidence="4 9" id="KW-0132">Cell division</keyword>
<proteinExistence type="inferred from homology"/>
<evidence type="ECO:0000313" key="10">
    <source>
        <dbReference type="Ensembl" id="ENSMFAP00000062391.1"/>
    </source>
</evidence>
<evidence type="ECO:0000256" key="1">
    <source>
        <dbReference type="ARBA" id="ARBA00004629"/>
    </source>
</evidence>
<dbReference type="Bgee" id="ENSMFAG00000036529">
    <property type="expression patterns" value="Expressed in bone marrow and 11 other cell types or tissues"/>
</dbReference>
<dbReference type="GO" id="GO:0007094">
    <property type="term" value="P:mitotic spindle assembly checkpoint signaling"/>
    <property type="evidence" value="ECO:0007669"/>
    <property type="project" value="UniProtKB-UniRule"/>
</dbReference>
<evidence type="ECO:0000256" key="6">
    <source>
        <dbReference type="ARBA" id="ARBA00022838"/>
    </source>
</evidence>
<evidence type="ECO:0000256" key="8">
    <source>
        <dbReference type="ARBA" id="ARBA00023328"/>
    </source>
</evidence>
<dbReference type="PANTHER" id="PTHR15995">
    <property type="entry name" value="PROTEIN ZWILCH HOMOLOG"/>
    <property type="match status" value="1"/>
</dbReference>
<accession>A0A7N9DC89</accession>
<dbReference type="FunFam" id="2.20.25.230:FF:000001">
    <property type="entry name" value="protein zwilch homolog isoform X1"/>
    <property type="match status" value="1"/>
</dbReference>
<evidence type="ECO:0000256" key="3">
    <source>
        <dbReference type="ARBA" id="ARBA00022454"/>
    </source>
</evidence>
<dbReference type="PANTHER" id="PTHR15995:SF1">
    <property type="entry name" value="PROTEIN ZWILCH HOMOLOG"/>
    <property type="match status" value="1"/>
</dbReference>
<evidence type="ECO:0000256" key="7">
    <source>
        <dbReference type="ARBA" id="ARBA00023306"/>
    </source>
</evidence>
<organism evidence="10 11">
    <name type="scientific">Macaca fascicularis</name>
    <name type="common">Crab-eating macaque</name>
    <name type="synonym">Cynomolgus monkey</name>
    <dbReference type="NCBI Taxonomy" id="9541"/>
    <lineage>
        <taxon>Eukaryota</taxon>
        <taxon>Metazoa</taxon>
        <taxon>Chordata</taxon>
        <taxon>Craniata</taxon>
        <taxon>Vertebrata</taxon>
        <taxon>Euteleostomi</taxon>
        <taxon>Mammalia</taxon>
        <taxon>Eutheria</taxon>
        <taxon>Euarchontoglires</taxon>
        <taxon>Primates</taxon>
        <taxon>Haplorrhini</taxon>
        <taxon>Catarrhini</taxon>
        <taxon>Cercopithecidae</taxon>
        <taxon>Cercopithecinae</taxon>
        <taxon>Macaca</taxon>
    </lineage>
</organism>
<dbReference type="GO" id="GO:0051301">
    <property type="term" value="P:cell division"/>
    <property type="evidence" value="ECO:0007669"/>
    <property type="project" value="UniProtKB-UniRule"/>
</dbReference>
<dbReference type="GO" id="GO:0034501">
    <property type="term" value="P:protein localization to kinetochore"/>
    <property type="evidence" value="ECO:0007669"/>
    <property type="project" value="UniProtKB-UniRule"/>
</dbReference>
<dbReference type="AlphaFoldDB" id="A0A7N9DC89"/>
<comment type="subunit">
    <text evidence="9">Component of the RZZ complex.</text>
</comment>
<evidence type="ECO:0000313" key="11">
    <source>
        <dbReference type="Proteomes" id="UP000233100"/>
    </source>
</evidence>
<dbReference type="InterPro" id="IPR018630">
    <property type="entry name" value="Zwilch"/>
</dbReference>
<name>A0A7N9DC89_MACFA</name>
<keyword evidence="5 9" id="KW-0498">Mitosis</keyword>
<reference evidence="10" key="2">
    <citation type="submission" date="2025-08" db="UniProtKB">
        <authorList>
            <consortium name="Ensembl"/>
        </authorList>
    </citation>
    <scope>IDENTIFICATION</scope>
</reference>
<dbReference type="Gene3D" id="6.10.140.520">
    <property type="match status" value="1"/>
</dbReference>
<dbReference type="GO" id="GO:1990423">
    <property type="term" value="C:RZZ complex"/>
    <property type="evidence" value="ECO:0007669"/>
    <property type="project" value="UniProtKB-UniRule"/>
</dbReference>
<keyword evidence="7 9" id="KW-0131">Cell cycle</keyword>
<evidence type="ECO:0000256" key="9">
    <source>
        <dbReference type="RuleBase" id="RU369076"/>
    </source>
</evidence>
<dbReference type="Gene3D" id="2.20.25.230">
    <property type="match status" value="1"/>
</dbReference>
<gene>
    <name evidence="10" type="primary">ZWILCH</name>
</gene>
<sequence>IWQKLIREIMFYFSHVVLHFRAFNEEKKGVHKDPFLYEADVQVQLISKDQPNPLKNILNENDLVFIVEKVPLEKEETSHIEELQSEETAISDFSTGENVGPLALPVGKARQLIGLYTMAHNPNMTHLKINLPVTALPPLWVRCDSSDPEGTCWLGAELITTNDSITGIVLYVVSCKADKNYSVNLENLKNLHKKRHHLSTVTSRGFAQYELFKSSALDDTITASQTAITLDISWSPVDEILQIPPLSSAATLNIKVESGEPRGPLNHLYRELKFLLVLADGLRTGVTEWLEPLEAKSAVELVQEFLNGVLLVFIH</sequence>
<dbReference type="Ensembl" id="ENSMFAT00000088095.1">
    <property type="protein sequence ID" value="ENSMFAP00000062391.1"/>
    <property type="gene ID" value="ENSMFAG00000036529.2"/>
</dbReference>
<evidence type="ECO:0000256" key="2">
    <source>
        <dbReference type="ARBA" id="ARBA00009062"/>
    </source>
</evidence>
<dbReference type="Pfam" id="PF09817">
    <property type="entry name" value="Zwilch"/>
    <property type="match status" value="1"/>
</dbReference>
<evidence type="ECO:0000256" key="4">
    <source>
        <dbReference type="ARBA" id="ARBA00022618"/>
    </source>
</evidence>
<comment type="function">
    <text evidence="9">Essential component of the mitotic checkpoint, which prevents cells from prematurely exiting mitosis. Required for the assembly of the dynein-dynactin and MAD1-MAD2 complexes onto kinetochores. Its function related to the spindle assembly machinery is proposed to depend on its association in the mitotic RZZ complex.</text>
</comment>
<dbReference type="Proteomes" id="UP000233100">
    <property type="component" value="Chromosome 7"/>
</dbReference>
<keyword evidence="8 9" id="KW-0137">Centromere</keyword>
<dbReference type="GeneTree" id="ENSGT00390000013696"/>
<keyword evidence="11" id="KW-1185">Reference proteome</keyword>
<comment type="subcellular location">
    <subcellularLocation>
        <location evidence="1 9">Chromosome</location>
        <location evidence="1 9">Centromere</location>
        <location evidence="1 9">Kinetochore</location>
    </subcellularLocation>
</comment>
<comment type="similarity">
    <text evidence="2 9">Belongs to the ZWILCH family.</text>
</comment>
<reference evidence="10 11" key="1">
    <citation type="submission" date="2013-03" db="EMBL/GenBank/DDBJ databases">
        <authorList>
            <person name="Warren W."/>
            <person name="Wilson R.K."/>
        </authorList>
    </citation>
    <scope>NUCLEOTIDE SEQUENCE</scope>
</reference>
<keyword evidence="3 9" id="KW-0158">Chromosome</keyword>